<reference evidence="2" key="1">
    <citation type="submission" date="2020-10" db="EMBL/GenBank/DDBJ databases">
        <title>Phylogeny of dyella-like bacteria.</title>
        <authorList>
            <person name="Fu J."/>
        </authorList>
    </citation>
    <scope>NUCLEOTIDE SEQUENCE</scope>
    <source>
        <strain evidence="2">DHON07</strain>
    </source>
</reference>
<dbReference type="InterPro" id="IPR012902">
    <property type="entry name" value="N_methyl_site"/>
</dbReference>
<name>A0ABS2KMM5_9GAMM</name>
<organism evidence="2 3">
    <name type="scientific">Dyella mobilis</name>
    <dbReference type="NCBI Taxonomy" id="1849582"/>
    <lineage>
        <taxon>Bacteria</taxon>
        <taxon>Pseudomonadati</taxon>
        <taxon>Pseudomonadota</taxon>
        <taxon>Gammaproteobacteria</taxon>
        <taxon>Lysobacterales</taxon>
        <taxon>Rhodanobacteraceae</taxon>
        <taxon>Dyella</taxon>
    </lineage>
</organism>
<comment type="caution">
    <text evidence="2">The sequence shown here is derived from an EMBL/GenBank/DDBJ whole genome shotgun (WGS) entry which is preliminary data.</text>
</comment>
<dbReference type="InterPro" id="IPR013362">
    <property type="entry name" value="Pilus_4_PilV"/>
</dbReference>
<evidence type="ECO:0000313" key="3">
    <source>
        <dbReference type="Proteomes" id="UP001430193"/>
    </source>
</evidence>
<dbReference type="Proteomes" id="UP001430193">
    <property type="component" value="Unassembled WGS sequence"/>
</dbReference>
<evidence type="ECO:0000256" key="1">
    <source>
        <dbReference type="SAM" id="Phobius"/>
    </source>
</evidence>
<dbReference type="EMBL" id="JADIKF010000040">
    <property type="protein sequence ID" value="MBM7132042.1"/>
    <property type="molecule type" value="Genomic_DNA"/>
</dbReference>
<evidence type="ECO:0000313" key="2">
    <source>
        <dbReference type="EMBL" id="MBM7132042.1"/>
    </source>
</evidence>
<proteinExistence type="predicted"/>
<keyword evidence="1" id="KW-0812">Transmembrane</keyword>
<protein>
    <submittedName>
        <fullName evidence="2">Type IV pilus modification protein PilV</fullName>
    </submittedName>
</protein>
<accession>A0ABS2KMM5</accession>
<dbReference type="NCBIfam" id="TIGR02532">
    <property type="entry name" value="IV_pilin_GFxxxE"/>
    <property type="match status" value="1"/>
</dbReference>
<keyword evidence="1" id="KW-1133">Transmembrane helix</keyword>
<feature type="transmembrane region" description="Helical" evidence="1">
    <location>
        <begin position="26"/>
        <end position="49"/>
    </location>
</feature>
<gene>
    <name evidence="2" type="primary">pilV</name>
    <name evidence="2" type="ORF">ISS99_21140</name>
</gene>
<dbReference type="Pfam" id="PF07963">
    <property type="entry name" value="N_methyl"/>
    <property type="match status" value="1"/>
</dbReference>
<keyword evidence="1" id="KW-0472">Membrane</keyword>
<sequence length="180" mass="18129">MNISCDASAVCGTTTRRPLNKRSQAGVGLIEVLVAVVILSVGFLGVAALQAMSLSTNNSSMARNMAVIDTYSILDAMRADIGNASSYTGTSVTASSCSTTGTTLSGNQINQWCKQLGNDLGAVSTTKGTISCTTTTSTSTASSTACTVTVQFSDNRSGNGGTNGTGTTAGIQTITTVGML</sequence>
<dbReference type="NCBIfam" id="TIGR02523">
    <property type="entry name" value="type_IV_pilV"/>
    <property type="match status" value="1"/>
</dbReference>
<keyword evidence="3" id="KW-1185">Reference proteome</keyword>